<proteinExistence type="predicted"/>
<accession>A0ABV4XV40</accession>
<protein>
    <recommendedName>
        <fullName evidence="2">pPIWI-RE three-gene island domain-containing protein</fullName>
    </recommendedName>
</protein>
<dbReference type="RefSeq" id="WP_413264604.1">
    <property type="nucleotide sequence ID" value="NZ_JBHFNR010000139.1"/>
</dbReference>
<dbReference type="CDD" id="cd01983">
    <property type="entry name" value="SIMIBI"/>
    <property type="match status" value="1"/>
</dbReference>
<organism evidence="3 4">
    <name type="scientific">Floridaenema flaviceps BLCC-F50</name>
    <dbReference type="NCBI Taxonomy" id="3153642"/>
    <lineage>
        <taxon>Bacteria</taxon>
        <taxon>Bacillati</taxon>
        <taxon>Cyanobacteriota</taxon>
        <taxon>Cyanophyceae</taxon>
        <taxon>Oscillatoriophycideae</taxon>
        <taxon>Aerosakkonematales</taxon>
        <taxon>Aerosakkonemataceae</taxon>
        <taxon>Floridanema</taxon>
        <taxon>Floridanema flaviceps</taxon>
    </lineage>
</organism>
<name>A0ABV4XV40_9CYAN</name>
<dbReference type="InterPro" id="IPR055254">
    <property type="entry name" value="pPIWI_RE_Z"/>
</dbReference>
<sequence length="1176" mass="133967">MRDTSHWSQKLRKALRESNDLKDYIAENLPDVDTQVRKQEAKRLTRLIAEVELGLTLLNKIAPKEPAISVSALLSGYRFPVAVLSDDNWQLVQKARFYLVRRKGNQWERSLWEYIKIPETIRIFSLTDINDIPLLIPTSIYPTRFRLYETTLSTTPTHEKRKIKLASAGYWYAKISHKGHTPVEVPINIPEVVANLNLSSDVRFHQTRQKINLWQTVTKEKLLISAQEMDSKLAQLGYEPENYHSRLQGINLRLYNQSTDDFSEKNEELKLEKLIHIVGLLNVGKSTLLEILIYHLAKQGYRCALIVNDVVAQVRLASLFWHGLGIPAAPIMGSDRFQQLEKVYEPILATKGEEIAQGATHPAWRWFSPVCPLLALVQSEEKWEFGSEPCHNLYQKVVSGNQKDEIDDEDLDDWEEEQTKDKYKSCPFYYKCPRHQLERDIAQAFVWVLTPASFIHTRTHPQLFAEKLTFAEAVYRECNFLFIDEADRVQVQFDEAFAPDEVLVDASGNSLLNQLGIKFANAIYNSDRRTLTAELVATAKKANDYAQIAADIILPKLHNQPKLVEWLGSTPFTGRSVFAHIIRDLLEPPFETDNWETQPKLSRTERSKQRQNRIAAGSPPVEERQRRKQLMQTIEGFLQAPFNRRQGGELSDIAFTLLSTESERVALAEVADWLGRWLESQNISLADQTKFEEATRHLHFAILLTVLANRLGFLVDHLNALMRSRVIDLHDTSLSLVYRPPRDYLPIVPSAPVGNILGFRYTRDRGSNSGGKLEYFRYVGVGRYVLLNFPTLFAVDDWDGPHTVLISGTSYAPGTPAYHIQKNPTVLLEPAPDNDKAGDAGIGESEFFFSPQRNSVGEYIALSGLPPAVRKKAADEMVKAICYSPGQAKSFLDLLFERLKELEQKHPEQWSDRHRLLLITNSYEEAALVESILKPLYRIEHIDGIAVLRRDNAPADLKGIRRGKIRDVRKLPTQIVIAPLMALERGHNILNDNRIAAFGAAVFLSRPMPVPDDWQTTVQQLNNWALQKAEDSTLYEAINRRGEPLTLTNVESEFYKYAVAKMLDLNCRAMSFKQLTDDERSVLCWTQLVSIWQIIGRLVRGGVPCIVHFLDAKFAEKSVKGELDSEVTSLLVGIIKELQLEVEGKGKRPCERTLARSLYGAFLNALKNTKDLRYGI</sequence>
<feature type="region of interest" description="Disordered" evidence="1">
    <location>
        <begin position="593"/>
        <end position="626"/>
    </location>
</feature>
<evidence type="ECO:0000313" key="4">
    <source>
        <dbReference type="Proteomes" id="UP001576784"/>
    </source>
</evidence>
<gene>
    <name evidence="3" type="ORF">ACE1CI_18810</name>
</gene>
<evidence type="ECO:0000259" key="2">
    <source>
        <dbReference type="Pfam" id="PF18155"/>
    </source>
</evidence>
<keyword evidence="4" id="KW-1185">Reference proteome</keyword>
<evidence type="ECO:0000256" key="1">
    <source>
        <dbReference type="SAM" id="MobiDB-lite"/>
    </source>
</evidence>
<dbReference type="Proteomes" id="UP001576784">
    <property type="component" value="Unassembled WGS sequence"/>
</dbReference>
<feature type="domain" description="pPIWI-RE three-gene island" evidence="2">
    <location>
        <begin position="46"/>
        <end position="192"/>
    </location>
</feature>
<dbReference type="Gene3D" id="3.40.50.300">
    <property type="entry name" value="P-loop containing nucleotide triphosphate hydrolases"/>
    <property type="match status" value="1"/>
</dbReference>
<dbReference type="InterPro" id="IPR027417">
    <property type="entry name" value="P-loop_NTPase"/>
</dbReference>
<dbReference type="Pfam" id="PF18155">
    <property type="entry name" value="pPIWI_RE_Z"/>
    <property type="match status" value="1"/>
</dbReference>
<comment type="caution">
    <text evidence="3">The sequence shown here is derived from an EMBL/GenBank/DDBJ whole genome shotgun (WGS) entry which is preliminary data.</text>
</comment>
<evidence type="ECO:0000313" key="3">
    <source>
        <dbReference type="EMBL" id="MFB2894962.1"/>
    </source>
</evidence>
<dbReference type="EMBL" id="JBHFNR010000139">
    <property type="protein sequence ID" value="MFB2894962.1"/>
    <property type="molecule type" value="Genomic_DNA"/>
</dbReference>
<reference evidence="3 4" key="1">
    <citation type="submission" date="2024-09" db="EMBL/GenBank/DDBJ databases">
        <title>Floridaenema gen nov. (Aerosakkonemataceae, Aerosakkonematales ord. nov., Cyanobacteria) from benthic tropical and subtropical fresh waters, with the description of four new species.</title>
        <authorList>
            <person name="Moretto J.A."/>
            <person name="Berthold D.E."/>
            <person name="Lefler F.W."/>
            <person name="Huang I.-S."/>
            <person name="Laughinghouse H. IV."/>
        </authorList>
    </citation>
    <scope>NUCLEOTIDE SEQUENCE [LARGE SCALE GENOMIC DNA]</scope>
    <source>
        <strain evidence="3 4">BLCC-F50</strain>
    </source>
</reference>
<dbReference type="SUPFAM" id="SSF52540">
    <property type="entry name" value="P-loop containing nucleoside triphosphate hydrolases"/>
    <property type="match status" value="1"/>
</dbReference>